<evidence type="ECO:0000256" key="2">
    <source>
        <dbReference type="ARBA" id="ARBA00005336"/>
    </source>
</evidence>
<evidence type="ECO:0000313" key="10">
    <source>
        <dbReference type="Proteomes" id="UP000031166"/>
    </source>
</evidence>
<evidence type="ECO:0000256" key="3">
    <source>
        <dbReference type="ARBA" id="ARBA00012744"/>
    </source>
</evidence>
<feature type="region of interest" description="Disordered" evidence="7">
    <location>
        <begin position="602"/>
        <end position="627"/>
    </location>
</feature>
<dbReference type="InterPro" id="IPR017853">
    <property type="entry name" value="GH"/>
</dbReference>
<sequence length="627" mass="67500">MFAAISSPAIASAEHSWRDLNRNGQRDVYEDARQPIDARIEDLLSRMTIEEKAGAMMHGSLPANGPGGFGGDAYDLNAVGEMIERGRLNSFITRLVVPPAQLAEQNNAIQKLAESSRLGIPVTISTDPRNHFQAVLGASNAGGGFSLWPETLGLAAIGDPELTRRFGDIARGEYRAVGIHMALSPQADLATEPRWPRVTATFGSDAGLVSRMVKAYVEGFQGGSEGVTVDGVATVVKHWVGYGAQPEGYDGHNYYGRIARLDEASFAQHVAAFDGAFAAGVSGVMPTYPILQGVTYRGAPLEHVGAGFNAQLLNGLLRTEKQFDGLVLSDWAITNDCPETCKAPTGDNPQTPRTIGMPWGVEDLSQPQRFAKAVIAGVDQFGGVNDPDQLLTAIRAGEIPAQKIDQAVRRILRLKFELGLFDNPYVDPERASREVGNASSQALADAAQRRAQVVLENRKPQQSQVRTVWLYGVDRSEAERRGWAVVDDPAAADLAVLRIDAPFERLHPNHFFGARQNEGRLDFRDEDVAYQAVVRARAAKRSALAINLDRPAVLTNVRDKVDMLIATFGASDAAVLDVVTGQAKAEGKLPFSLPSSMAAVEAQDPAAPDDDVAPLYPRGYGLGAESR</sequence>
<dbReference type="SUPFAM" id="SSF51445">
    <property type="entry name" value="(Trans)glycosidases"/>
    <property type="match status" value="1"/>
</dbReference>
<dbReference type="Pfam" id="PF00933">
    <property type="entry name" value="Glyco_hydro_3"/>
    <property type="match status" value="1"/>
</dbReference>
<evidence type="ECO:0000256" key="4">
    <source>
        <dbReference type="ARBA" id="ARBA00022729"/>
    </source>
</evidence>
<dbReference type="Gene3D" id="3.40.50.1700">
    <property type="entry name" value="Glycoside hydrolase family 3 C-terminal domain"/>
    <property type="match status" value="1"/>
</dbReference>
<gene>
    <name evidence="9" type="ORF">RM53_16765</name>
</gene>
<keyword evidence="5" id="KW-0378">Hydrolase</keyword>
<feature type="domain" description="Glycoside hydrolase family 3 N-terminal" evidence="8">
    <location>
        <begin position="81"/>
        <end position="414"/>
    </location>
</feature>
<dbReference type="EC" id="3.2.1.21" evidence="3"/>
<dbReference type="AlphaFoldDB" id="A0A0B4C7G4"/>
<dbReference type="Proteomes" id="UP000031166">
    <property type="component" value="Unassembled WGS sequence"/>
</dbReference>
<dbReference type="Gene3D" id="3.20.20.300">
    <property type="entry name" value="Glycoside hydrolase, family 3, N-terminal domain"/>
    <property type="match status" value="1"/>
</dbReference>
<evidence type="ECO:0000259" key="8">
    <source>
        <dbReference type="Pfam" id="PF00933"/>
    </source>
</evidence>
<dbReference type="InterPro" id="IPR001764">
    <property type="entry name" value="Glyco_hydro_3_N"/>
</dbReference>
<dbReference type="GO" id="GO:0009251">
    <property type="term" value="P:glucan catabolic process"/>
    <property type="evidence" value="ECO:0007669"/>
    <property type="project" value="TreeGrafter"/>
</dbReference>
<name>A0A0B4C7G4_9CAUL</name>
<dbReference type="SUPFAM" id="SSF52279">
    <property type="entry name" value="Beta-D-glucan exohydrolase, C-terminal domain"/>
    <property type="match status" value="1"/>
</dbReference>
<evidence type="ECO:0000256" key="1">
    <source>
        <dbReference type="ARBA" id="ARBA00000448"/>
    </source>
</evidence>
<reference evidence="9 10" key="1">
    <citation type="submission" date="2014-12" db="EMBL/GenBank/DDBJ databases">
        <title>Genome sequencing of Brevundimonas nasdae TPW30.</title>
        <authorList>
            <person name="Tan P.W."/>
            <person name="Chan K.-G."/>
        </authorList>
    </citation>
    <scope>NUCLEOTIDE SEQUENCE [LARGE SCALE GENOMIC DNA]</scope>
    <source>
        <strain evidence="9 10">TPW30</strain>
    </source>
</reference>
<dbReference type="InterPro" id="IPR036962">
    <property type="entry name" value="Glyco_hydro_3_N_sf"/>
</dbReference>
<keyword evidence="6" id="KW-0326">Glycosidase</keyword>
<dbReference type="InterPro" id="IPR051915">
    <property type="entry name" value="Cellulose_Degrad_GH3"/>
</dbReference>
<evidence type="ECO:0000313" key="9">
    <source>
        <dbReference type="EMBL" id="KIC52547.1"/>
    </source>
</evidence>
<evidence type="ECO:0000256" key="5">
    <source>
        <dbReference type="ARBA" id="ARBA00022801"/>
    </source>
</evidence>
<dbReference type="EMBL" id="JWSY01000079">
    <property type="protein sequence ID" value="KIC52547.1"/>
    <property type="molecule type" value="Genomic_DNA"/>
</dbReference>
<evidence type="ECO:0000256" key="7">
    <source>
        <dbReference type="SAM" id="MobiDB-lite"/>
    </source>
</evidence>
<evidence type="ECO:0000256" key="6">
    <source>
        <dbReference type="ARBA" id="ARBA00023295"/>
    </source>
</evidence>
<dbReference type="PRINTS" id="PR00133">
    <property type="entry name" value="GLHYDRLASE3"/>
</dbReference>
<comment type="caution">
    <text evidence="9">The sequence shown here is derived from an EMBL/GenBank/DDBJ whole genome shotgun (WGS) entry which is preliminary data.</text>
</comment>
<organism evidence="9 10">
    <name type="scientific">Brevundimonas nasdae</name>
    <dbReference type="NCBI Taxonomy" id="172043"/>
    <lineage>
        <taxon>Bacteria</taxon>
        <taxon>Pseudomonadati</taxon>
        <taxon>Pseudomonadota</taxon>
        <taxon>Alphaproteobacteria</taxon>
        <taxon>Caulobacterales</taxon>
        <taxon>Caulobacteraceae</taxon>
        <taxon>Brevundimonas</taxon>
    </lineage>
</organism>
<comment type="similarity">
    <text evidence="2">Belongs to the glycosyl hydrolase 3 family.</text>
</comment>
<keyword evidence="4" id="KW-0732">Signal</keyword>
<comment type="catalytic activity">
    <reaction evidence="1">
        <text>Hydrolysis of terminal, non-reducing beta-D-glucosyl residues with release of beta-D-glucose.</text>
        <dbReference type="EC" id="3.2.1.21"/>
    </reaction>
</comment>
<accession>A0A0B4C7G4</accession>
<dbReference type="STRING" id="172043.RM53_16765"/>
<dbReference type="InterPro" id="IPR036881">
    <property type="entry name" value="Glyco_hydro_3_C_sf"/>
</dbReference>
<dbReference type="GO" id="GO:0008422">
    <property type="term" value="F:beta-glucosidase activity"/>
    <property type="evidence" value="ECO:0007669"/>
    <property type="project" value="UniProtKB-EC"/>
</dbReference>
<dbReference type="PANTHER" id="PTHR30620:SF16">
    <property type="entry name" value="LYSOSOMAL BETA GLUCOSIDASE"/>
    <property type="match status" value="1"/>
</dbReference>
<dbReference type="PANTHER" id="PTHR30620">
    <property type="entry name" value="PERIPLASMIC BETA-GLUCOSIDASE-RELATED"/>
    <property type="match status" value="1"/>
</dbReference>
<protein>
    <recommendedName>
        <fullName evidence="3">beta-glucosidase</fullName>
        <ecNumber evidence="3">3.2.1.21</ecNumber>
    </recommendedName>
</protein>
<proteinExistence type="inferred from homology"/>